<dbReference type="InterPro" id="IPR013825">
    <property type="entry name" value="Topo_IA_cen_sub2"/>
</dbReference>
<dbReference type="InterPro" id="IPR006171">
    <property type="entry name" value="TOPRIM_dom"/>
</dbReference>
<dbReference type="PANTHER" id="PTHR11390">
    <property type="entry name" value="PROKARYOTIC DNA TOPOISOMERASE"/>
    <property type="match status" value="1"/>
</dbReference>
<feature type="domain" description="Toprim" evidence="13">
    <location>
        <begin position="1"/>
        <end position="141"/>
    </location>
</feature>
<dbReference type="GO" id="GO:0006265">
    <property type="term" value="P:DNA topological change"/>
    <property type="evidence" value="ECO:0007669"/>
    <property type="project" value="InterPro"/>
</dbReference>
<keyword evidence="5" id="KW-0460">Magnesium</keyword>
<gene>
    <name evidence="15" type="ORF">ATL39_1596</name>
</gene>
<dbReference type="GO" id="GO:0043597">
    <property type="term" value="C:cytoplasmic replication fork"/>
    <property type="evidence" value="ECO:0007669"/>
    <property type="project" value="TreeGrafter"/>
</dbReference>
<dbReference type="InterPro" id="IPR005738">
    <property type="entry name" value="TopoIII"/>
</dbReference>
<accession>A0A419V489</accession>
<dbReference type="PROSITE" id="PS52039">
    <property type="entry name" value="TOPO_IA_2"/>
    <property type="match status" value="1"/>
</dbReference>
<dbReference type="SMART" id="SM00437">
    <property type="entry name" value="TOP1Ac"/>
    <property type="match status" value="1"/>
</dbReference>
<evidence type="ECO:0000256" key="10">
    <source>
        <dbReference type="ARBA" id="ARBA00031985"/>
    </source>
</evidence>
<evidence type="ECO:0000259" key="14">
    <source>
        <dbReference type="PROSITE" id="PS52039"/>
    </source>
</evidence>
<evidence type="ECO:0000256" key="11">
    <source>
        <dbReference type="ARBA" id="ARBA00032235"/>
    </source>
</evidence>
<dbReference type="PROSITE" id="PS50880">
    <property type="entry name" value="TOPRIM"/>
    <property type="match status" value="1"/>
</dbReference>
<evidence type="ECO:0000256" key="12">
    <source>
        <dbReference type="ARBA" id="ARBA00032877"/>
    </source>
</evidence>
<dbReference type="InterPro" id="IPR023405">
    <property type="entry name" value="Topo_IA_core_domain"/>
</dbReference>
<reference evidence="15 16" key="1">
    <citation type="submission" date="2018-09" db="EMBL/GenBank/DDBJ databases">
        <title>Genomic Encyclopedia of Archaeal and Bacterial Type Strains, Phase II (KMG-II): from individual species to whole genera.</title>
        <authorList>
            <person name="Goeker M."/>
        </authorList>
    </citation>
    <scope>NUCLEOTIDE SEQUENCE [LARGE SCALE GENOMIC DNA]</scope>
    <source>
        <strain evidence="15 16">DSM 17008</strain>
    </source>
</reference>
<dbReference type="Gene3D" id="2.70.20.10">
    <property type="entry name" value="Topoisomerase I, domain 3"/>
    <property type="match status" value="1"/>
</dbReference>
<evidence type="ECO:0000256" key="6">
    <source>
        <dbReference type="ARBA" id="ARBA00023029"/>
    </source>
</evidence>
<dbReference type="GO" id="GO:0006281">
    <property type="term" value="P:DNA repair"/>
    <property type="evidence" value="ECO:0007669"/>
    <property type="project" value="TreeGrafter"/>
</dbReference>
<proteinExistence type="inferred from homology"/>
<protein>
    <recommendedName>
        <fullName evidence="3">DNA topoisomerase</fullName>
        <ecNumber evidence="3">5.6.2.1</ecNumber>
    </recommendedName>
    <alternativeName>
        <fullName evidence="12">Omega-protein</fullName>
    </alternativeName>
    <alternativeName>
        <fullName evidence="11">Relaxing enzyme</fullName>
    </alternativeName>
    <alternativeName>
        <fullName evidence="9">Swivelase</fullName>
    </alternativeName>
    <alternativeName>
        <fullName evidence="10">Untwisting enzyme</fullName>
    </alternativeName>
</protein>
<dbReference type="GO" id="GO:0006310">
    <property type="term" value="P:DNA recombination"/>
    <property type="evidence" value="ECO:0007669"/>
    <property type="project" value="TreeGrafter"/>
</dbReference>
<dbReference type="RefSeq" id="WP_120192783.1">
    <property type="nucleotide sequence ID" value="NZ_RAPK01000008.1"/>
</dbReference>
<evidence type="ECO:0000313" key="16">
    <source>
        <dbReference type="Proteomes" id="UP000285120"/>
    </source>
</evidence>
<dbReference type="GO" id="GO:0046872">
    <property type="term" value="F:metal ion binding"/>
    <property type="evidence" value="ECO:0007669"/>
    <property type="project" value="UniProtKB-KW"/>
</dbReference>
<dbReference type="Gene3D" id="3.40.50.140">
    <property type="match status" value="1"/>
</dbReference>
<evidence type="ECO:0000313" key="15">
    <source>
        <dbReference type="EMBL" id="RKD73304.1"/>
    </source>
</evidence>
<dbReference type="OrthoDB" id="9803554at2"/>
<comment type="catalytic activity">
    <reaction evidence="1">
        <text>ATP-independent breakage of single-stranded DNA, followed by passage and rejoining.</text>
        <dbReference type="EC" id="5.6.2.1"/>
    </reaction>
</comment>
<evidence type="ECO:0000256" key="3">
    <source>
        <dbReference type="ARBA" id="ARBA00012891"/>
    </source>
</evidence>
<dbReference type="SUPFAM" id="SSF56712">
    <property type="entry name" value="Prokaryotic type I DNA topoisomerase"/>
    <property type="match status" value="1"/>
</dbReference>
<dbReference type="PRINTS" id="PR00417">
    <property type="entry name" value="PRTPISMRASEI"/>
</dbReference>
<organism evidence="15 16">
    <name type="scientific">Sinobaca qinghaiensis</name>
    <dbReference type="NCBI Taxonomy" id="342944"/>
    <lineage>
        <taxon>Bacteria</taxon>
        <taxon>Bacillati</taxon>
        <taxon>Bacillota</taxon>
        <taxon>Bacilli</taxon>
        <taxon>Bacillales</taxon>
        <taxon>Sporolactobacillaceae</taxon>
        <taxon>Sinobaca</taxon>
    </lineage>
</organism>
<dbReference type="InterPro" id="IPR034144">
    <property type="entry name" value="TOPRIM_TopoIII"/>
</dbReference>
<dbReference type="Gene3D" id="1.10.290.10">
    <property type="entry name" value="Topoisomerase I, domain 4"/>
    <property type="match status" value="1"/>
</dbReference>
<evidence type="ECO:0000256" key="9">
    <source>
        <dbReference type="ARBA" id="ARBA00030003"/>
    </source>
</evidence>
<dbReference type="CDD" id="cd03362">
    <property type="entry name" value="TOPRIM_TopoIA_TopoIII"/>
    <property type="match status" value="1"/>
</dbReference>
<evidence type="ECO:0000256" key="4">
    <source>
        <dbReference type="ARBA" id="ARBA00022723"/>
    </source>
</evidence>
<keyword evidence="8 15" id="KW-0413">Isomerase</keyword>
<dbReference type="NCBIfam" id="NF005829">
    <property type="entry name" value="PRK07726.1"/>
    <property type="match status" value="1"/>
</dbReference>
<dbReference type="InterPro" id="IPR023406">
    <property type="entry name" value="Topo_IA_AS"/>
</dbReference>
<keyword evidence="4" id="KW-0479">Metal-binding</keyword>
<dbReference type="GO" id="GO:0003677">
    <property type="term" value="F:DNA binding"/>
    <property type="evidence" value="ECO:0007669"/>
    <property type="project" value="UniProtKB-KW"/>
</dbReference>
<evidence type="ECO:0000259" key="13">
    <source>
        <dbReference type="PROSITE" id="PS50880"/>
    </source>
</evidence>
<keyword evidence="7" id="KW-0238">DNA-binding</keyword>
<keyword evidence="6" id="KW-0799">Topoisomerase</keyword>
<dbReference type="PROSITE" id="PS00396">
    <property type="entry name" value="TOPO_IA_1"/>
    <property type="match status" value="1"/>
</dbReference>
<evidence type="ECO:0000256" key="2">
    <source>
        <dbReference type="ARBA" id="ARBA00009446"/>
    </source>
</evidence>
<dbReference type="InterPro" id="IPR000380">
    <property type="entry name" value="Topo_IA"/>
</dbReference>
<dbReference type="InterPro" id="IPR013826">
    <property type="entry name" value="Topo_IA_cen_sub3"/>
</dbReference>
<dbReference type="SMART" id="SM00436">
    <property type="entry name" value="TOP1Bc"/>
    <property type="match status" value="1"/>
</dbReference>
<dbReference type="Gene3D" id="1.10.460.10">
    <property type="entry name" value="Topoisomerase I, domain 2"/>
    <property type="match status" value="1"/>
</dbReference>
<dbReference type="PANTHER" id="PTHR11390:SF21">
    <property type="entry name" value="DNA TOPOISOMERASE 3-ALPHA"/>
    <property type="match status" value="1"/>
</dbReference>
<dbReference type="InterPro" id="IPR013497">
    <property type="entry name" value="Topo_IA_cen"/>
</dbReference>
<dbReference type="GO" id="GO:0003917">
    <property type="term" value="F:DNA topoisomerase type I (single strand cut, ATP-independent) activity"/>
    <property type="evidence" value="ECO:0007669"/>
    <property type="project" value="UniProtKB-EC"/>
</dbReference>
<sequence length="721" mass="80723">MPVILAEKPSQAKAYAEAFPKGGKGEGYINIGACEQFPQGAVLTWGVGHLVELKSPAEYEPAWKRWSLVQLPMIPERFEWKTAAKTRKQFQIVRKFLQAADEIIIATDCDREGENIARSIIEKAGAAHKPAKRLWINSLEKNEVIKGFQQLRAGDAYTALYQEAQARQVSDWMVGMNASRLYTLLLQRKGIKSVFSVGRVQTPTLKLIYDRHMEIKRFKPEPYFDVEGTFKASTGTYKGKAKVRHKKAAEAEALLKKHGIGKEEIGEVTEVKVSRKKIKPPLLHSLSSLQTTMNKKYKLSPSRTLEIAQSLYDQPLKLITYPRTDSHHITNNEFAYIKSNLTKYQATAGKVFEPATDYPGRRFVDGSKVKEHYAIIPTKKIPTEAALQKLTADQRKVYMEIVQSAIAMFHHDYEYDETTVTTNVKDLLFTSKGKVERVKGWKECFSAKAAPAKKDPNAPPVLPPLEKGMAVDAAVSIEEGTTKPPSPYTEGQLINMMKTCGKWIEEDEEAKTALQEVEGLGTEATRSGIIKTLIRQEYISVQKNIVHVTRKGELLCEAVEGTLLSKPEMTAKWELFLKKIGEGEAQKEAFIEQTSAFTRDLVEKVPQAVDALAVSEADKEEGKGKKAAKSEPIVLCPTCKEGYIMNRRNFYGCTNYSNGCKQTFPKTLLRKTISPAQIKKLCQSGETNLIKGFKGKTPFDAKLKLNEGKVEFVFPAKADKS</sequence>
<dbReference type="Pfam" id="PF01131">
    <property type="entry name" value="Topoisom_bac"/>
    <property type="match status" value="1"/>
</dbReference>
<evidence type="ECO:0000256" key="7">
    <source>
        <dbReference type="ARBA" id="ARBA00023125"/>
    </source>
</evidence>
<dbReference type="CDD" id="cd00186">
    <property type="entry name" value="TOP1Ac"/>
    <property type="match status" value="1"/>
</dbReference>
<dbReference type="InterPro" id="IPR025589">
    <property type="entry name" value="Toprim_C_rpt"/>
</dbReference>
<comment type="caution">
    <text evidence="15">The sequence shown here is derived from an EMBL/GenBank/DDBJ whole genome shotgun (WGS) entry which is preliminary data.</text>
</comment>
<dbReference type="EC" id="5.6.2.1" evidence="3"/>
<dbReference type="NCBIfam" id="TIGR01056">
    <property type="entry name" value="topB"/>
    <property type="match status" value="1"/>
</dbReference>
<evidence type="ECO:0000256" key="8">
    <source>
        <dbReference type="ARBA" id="ARBA00023235"/>
    </source>
</evidence>
<dbReference type="InterPro" id="IPR013824">
    <property type="entry name" value="Topo_IA_cen_sub1"/>
</dbReference>
<keyword evidence="16" id="KW-1185">Reference proteome</keyword>
<feature type="domain" description="Topo IA-type catalytic" evidence="14">
    <location>
        <begin position="157"/>
        <end position="602"/>
    </location>
</feature>
<dbReference type="Pfam" id="PF01751">
    <property type="entry name" value="Toprim"/>
    <property type="match status" value="1"/>
</dbReference>
<dbReference type="SMART" id="SM00493">
    <property type="entry name" value="TOPRIM"/>
    <property type="match status" value="1"/>
</dbReference>
<name>A0A419V489_9BACL</name>
<evidence type="ECO:0000256" key="1">
    <source>
        <dbReference type="ARBA" id="ARBA00000213"/>
    </source>
</evidence>
<dbReference type="AlphaFoldDB" id="A0A419V489"/>
<evidence type="ECO:0000256" key="5">
    <source>
        <dbReference type="ARBA" id="ARBA00022842"/>
    </source>
</evidence>
<dbReference type="EMBL" id="RAPK01000008">
    <property type="protein sequence ID" value="RKD73304.1"/>
    <property type="molecule type" value="Genomic_DNA"/>
</dbReference>
<dbReference type="InterPro" id="IPR003601">
    <property type="entry name" value="Topo_IA_2"/>
</dbReference>
<dbReference type="Pfam" id="PF13342">
    <property type="entry name" value="Toprim_Crpt"/>
    <property type="match status" value="1"/>
</dbReference>
<comment type="similarity">
    <text evidence="2">Belongs to the type IA topoisomerase family.</text>
</comment>
<dbReference type="Proteomes" id="UP000285120">
    <property type="component" value="Unassembled WGS sequence"/>
</dbReference>
<dbReference type="InterPro" id="IPR003602">
    <property type="entry name" value="Topo_IA_DNA-bd_dom"/>
</dbReference>